<protein>
    <submittedName>
        <fullName evidence="10">Phosphate ABC transporter substrate-binding protein</fullName>
    </submittedName>
</protein>
<keyword evidence="6" id="KW-0732">Signal</keyword>
<evidence type="ECO:0000256" key="6">
    <source>
        <dbReference type="ARBA" id="ARBA00022729"/>
    </source>
</evidence>
<dbReference type="InterPro" id="IPR050811">
    <property type="entry name" value="Phosphate_ABC_transporter"/>
</dbReference>
<evidence type="ECO:0000256" key="4">
    <source>
        <dbReference type="ARBA" id="ARBA00011529"/>
    </source>
</evidence>
<comment type="caution">
    <text evidence="10">The sequence shown here is derived from an EMBL/GenBank/DDBJ whole genome shotgun (WGS) entry which is preliminary data.</text>
</comment>
<keyword evidence="11" id="KW-1185">Reference proteome</keyword>
<organism evidence="10 11">
    <name type="scientific">Paenibacillus agricola</name>
    <dbReference type="NCBI Taxonomy" id="2716264"/>
    <lineage>
        <taxon>Bacteria</taxon>
        <taxon>Bacillati</taxon>
        <taxon>Bacillota</taxon>
        <taxon>Bacilli</taxon>
        <taxon>Bacillales</taxon>
        <taxon>Paenibacillaceae</taxon>
        <taxon>Paenibacillus</taxon>
    </lineage>
</organism>
<accession>A0ABX0IZC2</accession>
<comment type="similarity">
    <text evidence="3">Belongs to the PstS family.</text>
</comment>
<dbReference type="Proteomes" id="UP001165962">
    <property type="component" value="Unassembled WGS sequence"/>
</dbReference>
<gene>
    <name evidence="10" type="ORF">G9U52_04355</name>
</gene>
<dbReference type="PANTHER" id="PTHR30570">
    <property type="entry name" value="PERIPLASMIC PHOSPHATE BINDING COMPONENT OF PHOSPHATE ABC TRANSPORTER"/>
    <property type="match status" value="1"/>
</dbReference>
<feature type="domain" description="PBP" evidence="9">
    <location>
        <begin position="38"/>
        <end position="269"/>
    </location>
</feature>
<name>A0ABX0IZC2_9BACL</name>
<dbReference type="SUPFAM" id="SSF53850">
    <property type="entry name" value="Periplasmic binding protein-like II"/>
    <property type="match status" value="1"/>
</dbReference>
<evidence type="ECO:0000256" key="1">
    <source>
        <dbReference type="ARBA" id="ARBA00002841"/>
    </source>
</evidence>
<evidence type="ECO:0000259" key="9">
    <source>
        <dbReference type="Pfam" id="PF12849"/>
    </source>
</evidence>
<evidence type="ECO:0000313" key="11">
    <source>
        <dbReference type="Proteomes" id="UP001165962"/>
    </source>
</evidence>
<reference evidence="10" key="1">
    <citation type="submission" date="2020-03" db="EMBL/GenBank/DDBJ databases">
        <title>Draft sequencing of Paenibacilllus sp. S3N08.</title>
        <authorList>
            <person name="Kim D.-U."/>
        </authorList>
    </citation>
    <scope>NUCLEOTIDE SEQUENCE</scope>
    <source>
        <strain evidence="10">S3N08</strain>
    </source>
</reference>
<proteinExistence type="inferred from homology"/>
<dbReference type="RefSeq" id="WP_166146526.1">
    <property type="nucleotide sequence ID" value="NZ_JAAOIW010000001.1"/>
</dbReference>
<evidence type="ECO:0000256" key="8">
    <source>
        <dbReference type="ARBA" id="ARBA00023288"/>
    </source>
</evidence>
<comment type="subunit">
    <text evidence="4">The complex is composed of two ATP-binding proteins (PstB), two transmembrane proteins (PstC and PstA) and a solute-binding protein (PstS).</text>
</comment>
<sequence length="287" mass="31568">MTTRKWTTYAVLATFFLVAYLVVVKPSPASNSYAAVPDSNVIHIRGSDTVLPIVQLIAESYMADNPQEKVVVNGGGTSHGTKSLIDDTTDISMASAGMTEDLDRMVKDKKLKFTNYLIGRDALVVFVHPENPVTGLTLEQIKQIYKGDINNWSEVGGANLEIEVTSQDPSQGTYETWREKVMGSTSFLTKKTRILESRAIQSYTAAHKGAIGYISTLSVNKTVKPLPINGISADAHTIKAETYPISRNLSIYVREEQLAHNKLFIDYILEPAKGQKIAQNYGIIPAK</sequence>
<dbReference type="Pfam" id="PF12849">
    <property type="entry name" value="PBP_like_2"/>
    <property type="match status" value="1"/>
</dbReference>
<comment type="function">
    <text evidence="1">Part of the ABC transporter complex PstSACB involved in phosphate import.</text>
</comment>
<comment type="subcellular location">
    <subcellularLocation>
        <location evidence="2">Cell membrane</location>
        <topology evidence="2">Lipid-anchor</topology>
    </subcellularLocation>
</comment>
<dbReference type="Gene3D" id="3.40.190.10">
    <property type="entry name" value="Periplasmic binding protein-like II"/>
    <property type="match status" value="2"/>
</dbReference>
<keyword evidence="7" id="KW-0564">Palmitate</keyword>
<keyword evidence="5" id="KW-0813">Transport</keyword>
<evidence type="ECO:0000256" key="2">
    <source>
        <dbReference type="ARBA" id="ARBA00004193"/>
    </source>
</evidence>
<dbReference type="InterPro" id="IPR024370">
    <property type="entry name" value="PBP_domain"/>
</dbReference>
<keyword evidence="8" id="KW-0449">Lipoprotein</keyword>
<evidence type="ECO:0000256" key="7">
    <source>
        <dbReference type="ARBA" id="ARBA00023139"/>
    </source>
</evidence>
<evidence type="ECO:0000256" key="5">
    <source>
        <dbReference type="ARBA" id="ARBA00022592"/>
    </source>
</evidence>
<evidence type="ECO:0000256" key="3">
    <source>
        <dbReference type="ARBA" id="ARBA00008725"/>
    </source>
</evidence>
<dbReference type="EMBL" id="JAAOIW010000001">
    <property type="protein sequence ID" value="NHN29063.1"/>
    <property type="molecule type" value="Genomic_DNA"/>
</dbReference>
<keyword evidence="5" id="KW-0592">Phosphate transport</keyword>
<evidence type="ECO:0000313" key="10">
    <source>
        <dbReference type="EMBL" id="NHN29063.1"/>
    </source>
</evidence>
<dbReference type="PANTHER" id="PTHR30570:SF1">
    <property type="entry name" value="PHOSPHATE-BINDING PROTEIN PSTS"/>
    <property type="match status" value="1"/>
</dbReference>
<dbReference type="CDD" id="cd13653">
    <property type="entry name" value="PBP2_phosphate_like_1"/>
    <property type="match status" value="1"/>
</dbReference>